<proteinExistence type="predicted"/>
<gene>
    <name evidence="1" type="ORF">PILCRDRAFT_8975</name>
</gene>
<evidence type="ECO:0000313" key="2">
    <source>
        <dbReference type="Proteomes" id="UP000054166"/>
    </source>
</evidence>
<name>A0A0C3FNJ2_PILCF</name>
<evidence type="ECO:0000313" key="1">
    <source>
        <dbReference type="EMBL" id="KIM81314.1"/>
    </source>
</evidence>
<reference evidence="1 2" key="1">
    <citation type="submission" date="2014-04" db="EMBL/GenBank/DDBJ databases">
        <authorList>
            <consortium name="DOE Joint Genome Institute"/>
            <person name="Kuo A."/>
            <person name="Tarkka M."/>
            <person name="Buscot F."/>
            <person name="Kohler A."/>
            <person name="Nagy L.G."/>
            <person name="Floudas D."/>
            <person name="Copeland A."/>
            <person name="Barry K.W."/>
            <person name="Cichocki N."/>
            <person name="Veneault-Fourrey C."/>
            <person name="LaButti K."/>
            <person name="Lindquist E.A."/>
            <person name="Lipzen A."/>
            <person name="Lundell T."/>
            <person name="Morin E."/>
            <person name="Murat C."/>
            <person name="Sun H."/>
            <person name="Tunlid A."/>
            <person name="Henrissat B."/>
            <person name="Grigoriev I.V."/>
            <person name="Hibbett D.S."/>
            <person name="Martin F."/>
            <person name="Nordberg H.P."/>
            <person name="Cantor M.N."/>
            <person name="Hua S.X."/>
        </authorList>
    </citation>
    <scope>NUCLEOTIDE SEQUENCE [LARGE SCALE GENOMIC DNA]</scope>
    <source>
        <strain evidence="1 2">F 1598</strain>
    </source>
</reference>
<dbReference type="EMBL" id="KN833000">
    <property type="protein sequence ID" value="KIM81314.1"/>
    <property type="molecule type" value="Genomic_DNA"/>
</dbReference>
<dbReference type="AlphaFoldDB" id="A0A0C3FNJ2"/>
<accession>A0A0C3FNJ2</accession>
<sequence length="231" mass="25019">MAALKFTSSGELYESSVADFDSGIVPHETTSPTSQPLDFPIPLIDAYVSIYKGNPLWRTEATSSTDIVSERRRVAINVALRLLPVSWGIGFFTLRVGALENMLPTGNEVRRTGSANLSREPPSDVVEMSGNALGDFSSPNLRSMSEKKPIMADWNVSGEAGNYAEFRGHGGIITFCFETNTAMMQTSASAFHALKKPFLELARQVSVTLCAPPLVLNNVSIDGDECLQANI</sequence>
<organism evidence="1 2">
    <name type="scientific">Piloderma croceum (strain F 1598)</name>
    <dbReference type="NCBI Taxonomy" id="765440"/>
    <lineage>
        <taxon>Eukaryota</taxon>
        <taxon>Fungi</taxon>
        <taxon>Dikarya</taxon>
        <taxon>Basidiomycota</taxon>
        <taxon>Agaricomycotina</taxon>
        <taxon>Agaricomycetes</taxon>
        <taxon>Agaricomycetidae</taxon>
        <taxon>Atheliales</taxon>
        <taxon>Atheliaceae</taxon>
        <taxon>Piloderma</taxon>
    </lineage>
</organism>
<reference evidence="2" key="2">
    <citation type="submission" date="2015-01" db="EMBL/GenBank/DDBJ databases">
        <title>Evolutionary Origins and Diversification of the Mycorrhizal Mutualists.</title>
        <authorList>
            <consortium name="DOE Joint Genome Institute"/>
            <consortium name="Mycorrhizal Genomics Consortium"/>
            <person name="Kohler A."/>
            <person name="Kuo A."/>
            <person name="Nagy L.G."/>
            <person name="Floudas D."/>
            <person name="Copeland A."/>
            <person name="Barry K.W."/>
            <person name="Cichocki N."/>
            <person name="Veneault-Fourrey C."/>
            <person name="LaButti K."/>
            <person name="Lindquist E.A."/>
            <person name="Lipzen A."/>
            <person name="Lundell T."/>
            <person name="Morin E."/>
            <person name="Murat C."/>
            <person name="Riley R."/>
            <person name="Ohm R."/>
            <person name="Sun H."/>
            <person name="Tunlid A."/>
            <person name="Henrissat B."/>
            <person name="Grigoriev I.V."/>
            <person name="Hibbett D.S."/>
            <person name="Martin F."/>
        </authorList>
    </citation>
    <scope>NUCLEOTIDE SEQUENCE [LARGE SCALE GENOMIC DNA]</scope>
    <source>
        <strain evidence="2">F 1598</strain>
    </source>
</reference>
<keyword evidence="2" id="KW-1185">Reference proteome</keyword>
<dbReference type="Proteomes" id="UP000054166">
    <property type="component" value="Unassembled WGS sequence"/>
</dbReference>
<dbReference type="InParanoid" id="A0A0C3FNJ2"/>
<protein>
    <submittedName>
        <fullName evidence="1">Uncharacterized protein</fullName>
    </submittedName>
</protein>
<dbReference type="HOGENOM" id="CLU_1200237_0_0_1"/>